<accession>A0A9N8EN05</accession>
<feature type="region of interest" description="Disordered" evidence="1">
    <location>
        <begin position="207"/>
        <end position="231"/>
    </location>
</feature>
<dbReference type="AlphaFoldDB" id="A0A9N8EN05"/>
<dbReference type="Proteomes" id="UP001153069">
    <property type="component" value="Unassembled WGS sequence"/>
</dbReference>
<organism evidence="2 3">
    <name type="scientific">Seminavis robusta</name>
    <dbReference type="NCBI Taxonomy" id="568900"/>
    <lineage>
        <taxon>Eukaryota</taxon>
        <taxon>Sar</taxon>
        <taxon>Stramenopiles</taxon>
        <taxon>Ochrophyta</taxon>
        <taxon>Bacillariophyta</taxon>
        <taxon>Bacillariophyceae</taxon>
        <taxon>Bacillariophycidae</taxon>
        <taxon>Naviculales</taxon>
        <taxon>Naviculaceae</taxon>
        <taxon>Seminavis</taxon>
    </lineage>
</organism>
<proteinExistence type="predicted"/>
<gene>
    <name evidence="2" type="ORF">SEMRO_1586_G284180.1</name>
</gene>
<evidence type="ECO:0000313" key="3">
    <source>
        <dbReference type="Proteomes" id="UP001153069"/>
    </source>
</evidence>
<evidence type="ECO:0000313" key="2">
    <source>
        <dbReference type="EMBL" id="CAB9524797.1"/>
    </source>
</evidence>
<dbReference type="EMBL" id="CAICTM010001584">
    <property type="protein sequence ID" value="CAB9524797.1"/>
    <property type="molecule type" value="Genomic_DNA"/>
</dbReference>
<protein>
    <submittedName>
        <fullName evidence="2">Uncharacterized protein</fullName>
    </submittedName>
</protein>
<evidence type="ECO:0000256" key="1">
    <source>
        <dbReference type="SAM" id="MobiDB-lite"/>
    </source>
</evidence>
<sequence>MIMKQSTPSNINSNSNTLIGITNLSGHSHGSGEFSVGSNNGSRKRSSPIKKSIQWELDSDGDIQCATKLVECFANLPDGKESIWYEGKELGAMRKKDIKSLKHAQVMAGTSSIESDEITWRGFEDIEGCWCRVEKSADYTTAVVRHYHAQLSQGYFDPEELKKIAKGLSKQERTRVRQLALKDAAAVGNKTGILGRPSTIRRARSNVTTASNGMKRVSSSSSGGMKKVRSSAGLKKVGSINQLRLGVQKARKSVSNLSNFQWGVKKNGSKENLQLAAVTAAAF</sequence>
<name>A0A9N8EN05_9STRA</name>
<feature type="compositionally biased region" description="Low complexity" evidence="1">
    <location>
        <begin position="213"/>
        <end position="225"/>
    </location>
</feature>
<feature type="region of interest" description="Disordered" evidence="1">
    <location>
        <begin position="30"/>
        <end position="50"/>
    </location>
</feature>
<reference evidence="2" key="1">
    <citation type="submission" date="2020-06" db="EMBL/GenBank/DDBJ databases">
        <authorList>
            <consortium name="Plant Systems Biology data submission"/>
        </authorList>
    </citation>
    <scope>NUCLEOTIDE SEQUENCE</scope>
    <source>
        <strain evidence="2">D6</strain>
    </source>
</reference>
<keyword evidence="3" id="KW-1185">Reference proteome</keyword>
<comment type="caution">
    <text evidence="2">The sequence shown here is derived from an EMBL/GenBank/DDBJ whole genome shotgun (WGS) entry which is preliminary data.</text>
</comment>